<evidence type="ECO:0000313" key="3">
    <source>
        <dbReference type="Proteomes" id="UP001314263"/>
    </source>
</evidence>
<dbReference type="SUPFAM" id="SSF51690">
    <property type="entry name" value="Nicotinate/Quinolinate PRTase C-terminal domain-like"/>
    <property type="match status" value="1"/>
</dbReference>
<dbReference type="GO" id="GO:0009435">
    <property type="term" value="P:NAD+ biosynthetic process"/>
    <property type="evidence" value="ECO:0007669"/>
    <property type="project" value="InterPro"/>
</dbReference>
<dbReference type="Gene3D" id="3.20.140.10">
    <property type="entry name" value="nicotinate phosphoribosyltransferase"/>
    <property type="match status" value="1"/>
</dbReference>
<evidence type="ECO:0000256" key="1">
    <source>
        <dbReference type="ARBA" id="ARBA00004790"/>
    </source>
</evidence>
<gene>
    <name evidence="2" type="ORF">CVIRNUC_006608</name>
</gene>
<accession>A0AAV1IBU0</accession>
<sequence length="615" mass="66660">MLGTSATSLTSGRAAATNDASWEYGPLDPDRLKERAVFYAHAAGSGEGLIESLCELLDSSTGRAIIALPEEEHFGMVLNDFYKPKMHELYSALYTAVEAEFCLNIRKTSFTLERIKAEDPELFASFNRQVLGLSGLAPDLQEQRNILDIYSGFSLSEAAEQRSLAQYVAPIHWEASSSGQPLLIASGGIEAASNAETSITQLAQQYIICAQARSLFRTRGARIDRTERVANALGHLLGVLHKLASLKDSGVKMALFAGRRSTDRKFLLLQNLLCAKHLPNYMGTSSVYAITLINRIARQTGVCSREERHSLTGSLVGTHAHELMMITMQLLSTYDNMAGGASGKPVPVAALLAHLLFLREVGGLARPTALTDTLGTSAFIQTALNTALPDGFLQDMRERHPSVLAHLPHEPVVFDVFSSWRLDSGSYADTAEAVVSAWEQRCACLGPKDTHPPRPQLMHSNLSSVEEIIEVCRLPERIRPTACAFGSLADSFLPFQLQDGSTAEIHPASIVMKSVQARLVQPTAAEASRSGAPGSAMDGCGKLGDDADQGKAQVDLRMPEDAQERLKHRMAQMSMIRDIDRAAASAALRQAYHDVTRNGILCAASSFTKPREGAV</sequence>
<proteinExistence type="predicted"/>
<dbReference type="AlphaFoldDB" id="A0AAV1IBU0"/>
<comment type="pathway">
    <text evidence="1">Cofactor biosynthesis; NAD(+) biosynthesis.</text>
</comment>
<dbReference type="EMBL" id="CAUYUE010000008">
    <property type="protein sequence ID" value="CAK0783409.1"/>
    <property type="molecule type" value="Genomic_DNA"/>
</dbReference>
<organism evidence="2 3">
    <name type="scientific">Coccomyxa viridis</name>
    <dbReference type="NCBI Taxonomy" id="1274662"/>
    <lineage>
        <taxon>Eukaryota</taxon>
        <taxon>Viridiplantae</taxon>
        <taxon>Chlorophyta</taxon>
        <taxon>core chlorophytes</taxon>
        <taxon>Trebouxiophyceae</taxon>
        <taxon>Trebouxiophyceae incertae sedis</taxon>
        <taxon>Coccomyxaceae</taxon>
        <taxon>Coccomyxa</taxon>
    </lineage>
</organism>
<name>A0AAV1IBU0_9CHLO</name>
<protein>
    <submittedName>
        <fullName evidence="2">Uncharacterized protein</fullName>
    </submittedName>
</protein>
<keyword evidence="3" id="KW-1185">Reference proteome</keyword>
<reference evidence="2 3" key="1">
    <citation type="submission" date="2023-10" db="EMBL/GenBank/DDBJ databases">
        <authorList>
            <person name="Maclean D."/>
            <person name="Macfadyen A."/>
        </authorList>
    </citation>
    <scope>NUCLEOTIDE SEQUENCE [LARGE SCALE GENOMIC DNA]</scope>
</reference>
<comment type="caution">
    <text evidence="2">The sequence shown here is derived from an EMBL/GenBank/DDBJ whole genome shotgun (WGS) entry which is preliminary data.</text>
</comment>
<dbReference type="Proteomes" id="UP001314263">
    <property type="component" value="Unassembled WGS sequence"/>
</dbReference>
<dbReference type="InterPro" id="IPR036068">
    <property type="entry name" value="Nicotinate_pribotase-like_C"/>
</dbReference>
<evidence type="ECO:0000313" key="2">
    <source>
        <dbReference type="EMBL" id="CAK0783409.1"/>
    </source>
</evidence>